<dbReference type="AlphaFoldDB" id="A0A7I9VNK7"/>
<keyword evidence="1" id="KW-1133">Transmembrane helix</keyword>
<protein>
    <submittedName>
        <fullName evidence="2">Uncharacterized protein</fullName>
    </submittedName>
</protein>
<feature type="transmembrane region" description="Helical" evidence="1">
    <location>
        <begin position="57"/>
        <end position="78"/>
    </location>
</feature>
<name>A0A7I9VNK7_9BACT</name>
<proteinExistence type="predicted"/>
<evidence type="ECO:0000256" key="1">
    <source>
        <dbReference type="SAM" id="Phobius"/>
    </source>
</evidence>
<dbReference type="RefSeq" id="WP_176066115.1">
    <property type="nucleotide sequence ID" value="NZ_BJTG01000006.1"/>
</dbReference>
<keyword evidence="1" id="KW-0812">Transmembrane</keyword>
<feature type="transmembrane region" description="Helical" evidence="1">
    <location>
        <begin position="31"/>
        <end position="50"/>
    </location>
</feature>
<dbReference type="EMBL" id="BJTG01000006">
    <property type="protein sequence ID" value="GEJ57996.1"/>
    <property type="molecule type" value="Genomic_DNA"/>
</dbReference>
<keyword evidence="3" id="KW-1185">Reference proteome</keyword>
<accession>A0A7I9VNK7</accession>
<reference evidence="3" key="1">
    <citation type="journal article" date="2020" name="Appl. Environ. Microbiol.">
        <title>Diazotrophic Anaeromyxobacter Isolates from Soils.</title>
        <authorList>
            <person name="Masuda Y."/>
            <person name="Yamanaka H."/>
            <person name="Xu Z.X."/>
            <person name="Shiratori Y."/>
            <person name="Aono T."/>
            <person name="Amachi S."/>
            <person name="Senoo K."/>
            <person name="Itoh H."/>
        </authorList>
    </citation>
    <scope>NUCLEOTIDE SEQUENCE [LARGE SCALE GENOMIC DNA]</scope>
    <source>
        <strain evidence="3">R267</strain>
    </source>
</reference>
<comment type="caution">
    <text evidence="2">The sequence shown here is derived from an EMBL/GenBank/DDBJ whole genome shotgun (WGS) entry which is preliminary data.</text>
</comment>
<gene>
    <name evidence="2" type="ORF">AMYX_27370</name>
</gene>
<feature type="transmembrane region" description="Helical" evidence="1">
    <location>
        <begin position="186"/>
        <end position="205"/>
    </location>
</feature>
<feature type="transmembrane region" description="Helical" evidence="1">
    <location>
        <begin position="129"/>
        <end position="147"/>
    </location>
</feature>
<dbReference type="Proteomes" id="UP000503640">
    <property type="component" value="Unassembled WGS sequence"/>
</dbReference>
<evidence type="ECO:0000313" key="3">
    <source>
        <dbReference type="Proteomes" id="UP000503640"/>
    </source>
</evidence>
<keyword evidence="1" id="KW-0472">Membrane</keyword>
<sequence>MNGMLALLQAWLARAEQLAGKLPQVATDLTRGAWPAAVVALALGIALLVAGVRLGRVLAAAGAAAVGWLAGSTFIPSFELWNLPPATPAWASALVLGVVALGAPEIYPVLVLGIPGFLLGRQVAVAGKAWLGGLAGAVVLGLLALWLRRAVLAATAAAAGAVLTVAALLALTAGVPRLAALAHRPLVLAAVTGVLAVAGTAYQLGTTRRTRPSWGEGRPSLRD</sequence>
<feature type="transmembrane region" description="Helical" evidence="1">
    <location>
        <begin position="90"/>
        <end position="117"/>
    </location>
</feature>
<evidence type="ECO:0000313" key="2">
    <source>
        <dbReference type="EMBL" id="GEJ57996.1"/>
    </source>
</evidence>
<organism evidence="2 3">
    <name type="scientific">Anaeromyxobacter diazotrophicus</name>
    <dbReference type="NCBI Taxonomy" id="2590199"/>
    <lineage>
        <taxon>Bacteria</taxon>
        <taxon>Pseudomonadati</taxon>
        <taxon>Myxococcota</taxon>
        <taxon>Myxococcia</taxon>
        <taxon>Myxococcales</taxon>
        <taxon>Cystobacterineae</taxon>
        <taxon>Anaeromyxobacteraceae</taxon>
        <taxon>Anaeromyxobacter</taxon>
    </lineage>
</organism>
<feature type="transmembrane region" description="Helical" evidence="1">
    <location>
        <begin position="153"/>
        <end position="174"/>
    </location>
</feature>